<dbReference type="Pfam" id="PF13280">
    <property type="entry name" value="WYL"/>
    <property type="match status" value="1"/>
</dbReference>
<dbReference type="EMBL" id="PCMW01000032">
    <property type="protein sequence ID" value="PDS25218.1"/>
    <property type="molecule type" value="Genomic_DNA"/>
</dbReference>
<dbReference type="InterPro" id="IPR026881">
    <property type="entry name" value="WYL_dom"/>
</dbReference>
<organism evidence="3 4">
    <name type="scientific">Flavobacterium branchiophilum</name>
    <dbReference type="NCBI Taxonomy" id="55197"/>
    <lineage>
        <taxon>Bacteria</taxon>
        <taxon>Pseudomonadati</taxon>
        <taxon>Bacteroidota</taxon>
        <taxon>Flavobacteriia</taxon>
        <taxon>Flavobacteriales</taxon>
        <taxon>Flavobacteriaceae</taxon>
        <taxon>Flavobacterium</taxon>
    </lineage>
</organism>
<protein>
    <submittedName>
        <fullName evidence="3">WYL domain-containing protein</fullName>
    </submittedName>
</protein>
<comment type="caution">
    <text evidence="3">The sequence shown here is derived from an EMBL/GenBank/DDBJ whole genome shotgun (WGS) entry which is preliminary data.</text>
</comment>
<dbReference type="PANTHER" id="PTHR34580:SF9">
    <property type="entry name" value="SLL5097 PROTEIN"/>
    <property type="match status" value="1"/>
</dbReference>
<dbReference type="Pfam" id="PF25583">
    <property type="entry name" value="WCX"/>
    <property type="match status" value="1"/>
</dbReference>
<sequence>MAITKNPFIRYKILDSFFRHPFKIYTIDVLLQELNDKLFEIFDNHKNAIKLRQLQEDIAFMKSTEGWGIEFADLSDGKKKIYRYENINFSINNLALNDIETNEFQAALLTLSHFEGMPQFEGISEIIAKLDMKFKNNIIEKPFIGFEQNADLKGIDNFGMLFQAVKDKLTLEIEYKDFSFPESYKFEFHPYYLKQYNNRWFILGLNPSKNKYDWNIALDRIVSYKCIDKGFIENEKIDFKEYFSDMIGVSKPENSIIETVILHFEPLTGKYMVNKPIHESQKNKWIDENTLEIKLNIIINYELVRFILSYADSVKVIAPLHLVDLIKNKINGAQNLYKL</sequence>
<dbReference type="PANTHER" id="PTHR34580">
    <property type="match status" value="1"/>
</dbReference>
<evidence type="ECO:0000313" key="3">
    <source>
        <dbReference type="EMBL" id="PDS25218.1"/>
    </source>
</evidence>
<dbReference type="Proteomes" id="UP000220828">
    <property type="component" value="Unassembled WGS sequence"/>
</dbReference>
<dbReference type="InterPro" id="IPR057727">
    <property type="entry name" value="WCX_dom"/>
</dbReference>
<accession>A0A2H3KSN5</accession>
<dbReference type="RefSeq" id="WP_014084262.1">
    <property type="nucleotide sequence ID" value="NZ_CBCSFI010000020.1"/>
</dbReference>
<dbReference type="AlphaFoldDB" id="A0A2H3KSN5"/>
<evidence type="ECO:0000259" key="2">
    <source>
        <dbReference type="Pfam" id="PF25583"/>
    </source>
</evidence>
<evidence type="ECO:0000259" key="1">
    <source>
        <dbReference type="Pfam" id="PF13280"/>
    </source>
</evidence>
<dbReference type="OrthoDB" id="43316at2"/>
<dbReference type="PROSITE" id="PS52050">
    <property type="entry name" value="WYL"/>
    <property type="match status" value="1"/>
</dbReference>
<proteinExistence type="predicted"/>
<dbReference type="InterPro" id="IPR051534">
    <property type="entry name" value="CBASS_pafABC_assoc_protein"/>
</dbReference>
<reference evidence="3 4" key="1">
    <citation type="submission" date="2017-09" db="EMBL/GenBank/DDBJ databases">
        <title>Whole genomes of Flavobacteriaceae.</title>
        <authorList>
            <person name="Stine C."/>
            <person name="Li C."/>
            <person name="Tadesse D."/>
        </authorList>
    </citation>
    <scope>NUCLEOTIDE SEQUENCE [LARGE SCALE GENOMIC DNA]</scope>
    <source>
        <strain evidence="3 4">ATCC 35036</strain>
    </source>
</reference>
<dbReference type="OMA" id="NNRWFLF"/>
<name>A0A2H3KSN5_9FLAO</name>
<evidence type="ECO:0000313" key="4">
    <source>
        <dbReference type="Proteomes" id="UP000220828"/>
    </source>
</evidence>
<gene>
    <name evidence="3" type="ORF">B0A77_05375</name>
</gene>
<feature type="domain" description="WYL" evidence="1">
    <location>
        <begin position="157"/>
        <end position="222"/>
    </location>
</feature>
<feature type="domain" description="WCX" evidence="2">
    <location>
        <begin position="260"/>
        <end position="330"/>
    </location>
</feature>